<sequence length="548" mass="61580">MALAVVMAARKLKNYFLAHSIIVRTDQPIKQLLARPDMIERMLKCSLKLVEFDISYESRKALKAQGSGAGIILENSGRVLIEVSLGLAFPTTNNQAEYKAFLAGLRLTEDMKDEEIKIYTDSQLVASQVSGEYQTKDERLSEYLALIKEKLARFKESKVKHVPREHNAKTDVLSKLASTRRKKGGNQSLIQETLSKPSIEKTPEVLLICDIDNNSWMTPVFHFLSSGELPDDKKEAAKIKRRACAYHIGRRSLARKALRAGFYWPTMQADAKEHVKKCDKCQRHGDMHLAPPSEIRSLSSPWPFAWWGMYILGSFPTAPGQNKYLIVAVDYFTKWIEAEPLAKISAKFQDFLAKIGTTQHFTSVEHPQTNGQAEAANRVILRGLKRRLGEAKKKWIEELHSVLWSYRTTPHSTTGETPFRLTYGIEAVIPVETGASSHRTEAPVDDELNSEMLREELDLLEELRDGAALREALIKQKIATRHDKKKTSTGKNSLDFGTPKNLNSITVEICANDVPLNAGCVFDKEKHAFTTEECLGTGTNLKGKKQGL</sequence>
<dbReference type="GO" id="GO:0003676">
    <property type="term" value="F:nucleic acid binding"/>
    <property type="evidence" value="ECO:0007669"/>
    <property type="project" value="InterPro"/>
</dbReference>
<dbReference type="Proteomes" id="UP000265520">
    <property type="component" value="Unassembled WGS sequence"/>
</dbReference>
<keyword evidence="4" id="KW-1185">Reference proteome</keyword>
<dbReference type="PANTHER" id="PTHR48475">
    <property type="entry name" value="RIBONUCLEASE H"/>
    <property type="match status" value="1"/>
</dbReference>
<feature type="domain" description="Integrase catalytic" evidence="2">
    <location>
        <begin position="326"/>
        <end position="426"/>
    </location>
</feature>
<evidence type="ECO:0000313" key="3">
    <source>
        <dbReference type="EMBL" id="MCH81668.1"/>
    </source>
</evidence>
<dbReference type="Pfam" id="PF17921">
    <property type="entry name" value="Integrase_H2C2"/>
    <property type="match status" value="1"/>
</dbReference>
<name>A0A392M4J3_9FABA</name>
<feature type="non-terminal residue" evidence="3">
    <location>
        <position position="548"/>
    </location>
</feature>
<dbReference type="InterPro" id="IPR041588">
    <property type="entry name" value="Integrase_H2C2"/>
</dbReference>
<dbReference type="Pfam" id="PF13456">
    <property type="entry name" value="RVT_3"/>
    <property type="match status" value="1"/>
</dbReference>
<dbReference type="InterPro" id="IPR001584">
    <property type="entry name" value="Integrase_cat-core"/>
</dbReference>
<protein>
    <submittedName>
        <fullName evidence="3">Uncharacterized protein</fullName>
    </submittedName>
</protein>
<organism evidence="3 4">
    <name type="scientific">Trifolium medium</name>
    <dbReference type="NCBI Taxonomy" id="97028"/>
    <lineage>
        <taxon>Eukaryota</taxon>
        <taxon>Viridiplantae</taxon>
        <taxon>Streptophyta</taxon>
        <taxon>Embryophyta</taxon>
        <taxon>Tracheophyta</taxon>
        <taxon>Spermatophyta</taxon>
        <taxon>Magnoliopsida</taxon>
        <taxon>eudicotyledons</taxon>
        <taxon>Gunneridae</taxon>
        <taxon>Pentapetalae</taxon>
        <taxon>rosids</taxon>
        <taxon>fabids</taxon>
        <taxon>Fabales</taxon>
        <taxon>Fabaceae</taxon>
        <taxon>Papilionoideae</taxon>
        <taxon>50 kb inversion clade</taxon>
        <taxon>NPAAA clade</taxon>
        <taxon>Hologalegina</taxon>
        <taxon>IRL clade</taxon>
        <taxon>Trifolieae</taxon>
        <taxon>Trifolium</taxon>
    </lineage>
</organism>
<proteinExistence type="predicted"/>
<dbReference type="SUPFAM" id="SSF53098">
    <property type="entry name" value="Ribonuclease H-like"/>
    <property type="match status" value="2"/>
</dbReference>
<dbReference type="Gene3D" id="3.30.420.10">
    <property type="entry name" value="Ribonuclease H-like superfamily/Ribonuclease H"/>
    <property type="match status" value="3"/>
</dbReference>
<dbReference type="PANTHER" id="PTHR48475:SF2">
    <property type="entry name" value="RIBONUCLEASE H"/>
    <property type="match status" value="1"/>
</dbReference>
<dbReference type="InterPro" id="IPR036397">
    <property type="entry name" value="RNaseH_sf"/>
</dbReference>
<dbReference type="PROSITE" id="PS50994">
    <property type="entry name" value="INTEGRASE"/>
    <property type="match status" value="1"/>
</dbReference>
<reference evidence="3 4" key="1">
    <citation type="journal article" date="2018" name="Front. Plant Sci.">
        <title>Red Clover (Trifolium pratense) and Zigzag Clover (T. medium) - A Picture of Genomic Similarities and Differences.</title>
        <authorList>
            <person name="Dluhosova J."/>
            <person name="Istvanek J."/>
            <person name="Nedelnik J."/>
            <person name="Repkova J."/>
        </authorList>
    </citation>
    <scope>NUCLEOTIDE SEQUENCE [LARGE SCALE GENOMIC DNA]</scope>
    <source>
        <strain evidence="4">cv. 10/8</strain>
        <tissue evidence="3">Leaf</tissue>
    </source>
</reference>
<feature type="domain" description="RNase H type-1" evidence="1">
    <location>
        <begin position="58"/>
        <end position="179"/>
    </location>
</feature>
<evidence type="ECO:0000259" key="1">
    <source>
        <dbReference type="PROSITE" id="PS50879"/>
    </source>
</evidence>
<dbReference type="EMBL" id="LXQA010002615">
    <property type="protein sequence ID" value="MCH81668.1"/>
    <property type="molecule type" value="Genomic_DNA"/>
</dbReference>
<dbReference type="InterPro" id="IPR002156">
    <property type="entry name" value="RNaseH_domain"/>
</dbReference>
<dbReference type="GO" id="GO:0004523">
    <property type="term" value="F:RNA-DNA hybrid ribonuclease activity"/>
    <property type="evidence" value="ECO:0007669"/>
    <property type="project" value="InterPro"/>
</dbReference>
<evidence type="ECO:0000313" key="4">
    <source>
        <dbReference type="Proteomes" id="UP000265520"/>
    </source>
</evidence>
<dbReference type="Gene3D" id="1.10.340.70">
    <property type="match status" value="1"/>
</dbReference>
<comment type="caution">
    <text evidence="3">The sequence shown here is derived from an EMBL/GenBank/DDBJ whole genome shotgun (WGS) entry which is preliminary data.</text>
</comment>
<dbReference type="GO" id="GO:0015074">
    <property type="term" value="P:DNA integration"/>
    <property type="evidence" value="ECO:0007669"/>
    <property type="project" value="InterPro"/>
</dbReference>
<gene>
    <name evidence="3" type="ORF">A2U01_0002459</name>
</gene>
<accession>A0A392M4J3</accession>
<dbReference type="AlphaFoldDB" id="A0A392M4J3"/>
<dbReference type="InterPro" id="IPR012337">
    <property type="entry name" value="RNaseH-like_sf"/>
</dbReference>
<dbReference type="CDD" id="cd09279">
    <property type="entry name" value="RNase_HI_like"/>
    <property type="match status" value="1"/>
</dbReference>
<dbReference type="PROSITE" id="PS50879">
    <property type="entry name" value="RNASE_H_1"/>
    <property type="match status" value="1"/>
</dbReference>
<evidence type="ECO:0000259" key="2">
    <source>
        <dbReference type="PROSITE" id="PS50994"/>
    </source>
</evidence>